<dbReference type="PROSITE" id="PS50125">
    <property type="entry name" value="GUANYLATE_CYCLASE_2"/>
    <property type="match status" value="1"/>
</dbReference>
<dbReference type="Pfam" id="PF00211">
    <property type="entry name" value="Guanylate_cyc"/>
    <property type="match status" value="1"/>
</dbReference>
<feature type="compositionally biased region" description="Basic and acidic residues" evidence="9">
    <location>
        <begin position="85"/>
        <end position="96"/>
    </location>
</feature>
<keyword evidence="6" id="KW-0456">Lyase</keyword>
<proteinExistence type="predicted"/>
<comment type="caution">
    <text evidence="11">The sequence shown here is derived from an EMBL/GenBank/DDBJ whole genome shotgun (WGS) entry which is preliminary data.</text>
</comment>
<keyword evidence="8" id="KW-0175">Coiled coil</keyword>
<dbReference type="GO" id="GO:0008074">
    <property type="term" value="C:guanylate cyclase complex, soluble"/>
    <property type="evidence" value="ECO:0007669"/>
    <property type="project" value="TreeGrafter"/>
</dbReference>
<evidence type="ECO:0000313" key="12">
    <source>
        <dbReference type="Proteomes" id="UP001445076"/>
    </source>
</evidence>
<evidence type="ECO:0000259" key="10">
    <source>
        <dbReference type="PROSITE" id="PS50125"/>
    </source>
</evidence>
<dbReference type="EMBL" id="JARKIK010000440">
    <property type="protein sequence ID" value="KAK8720400.1"/>
    <property type="molecule type" value="Genomic_DNA"/>
</dbReference>
<reference evidence="11 12" key="1">
    <citation type="journal article" date="2024" name="BMC Genomics">
        <title>Genome assembly of redclaw crayfish (Cherax quadricarinatus) provides insights into its immune adaptation and hypoxia tolerance.</title>
        <authorList>
            <person name="Liu Z."/>
            <person name="Zheng J."/>
            <person name="Li H."/>
            <person name="Fang K."/>
            <person name="Wang S."/>
            <person name="He J."/>
            <person name="Zhou D."/>
            <person name="Weng S."/>
            <person name="Chi M."/>
            <person name="Gu Z."/>
            <person name="He J."/>
            <person name="Li F."/>
            <person name="Wang M."/>
        </authorList>
    </citation>
    <scope>NUCLEOTIDE SEQUENCE [LARGE SCALE GENOMIC DNA]</scope>
    <source>
        <strain evidence="11">ZL_2023a</strain>
    </source>
</reference>
<dbReference type="EC" id="4.6.1.2" evidence="2"/>
<feature type="compositionally biased region" description="Basic and acidic residues" evidence="9">
    <location>
        <begin position="18"/>
        <end position="34"/>
    </location>
</feature>
<dbReference type="SMART" id="SM00044">
    <property type="entry name" value="CYCc"/>
    <property type="match status" value="1"/>
</dbReference>
<evidence type="ECO:0000256" key="7">
    <source>
        <dbReference type="ARBA" id="ARBA00023293"/>
    </source>
</evidence>
<evidence type="ECO:0000256" key="1">
    <source>
        <dbReference type="ARBA" id="ARBA00004496"/>
    </source>
</evidence>
<dbReference type="PANTHER" id="PTHR45655:SF6">
    <property type="entry name" value="HEAD-SPECIFIC GUANYLATE CYCLASE"/>
    <property type="match status" value="1"/>
</dbReference>
<dbReference type="GO" id="GO:0005525">
    <property type="term" value="F:GTP binding"/>
    <property type="evidence" value="ECO:0007669"/>
    <property type="project" value="UniProtKB-KW"/>
</dbReference>
<dbReference type="CDD" id="cd07302">
    <property type="entry name" value="CHD"/>
    <property type="match status" value="1"/>
</dbReference>
<accession>A0AAW0VUC4</accession>
<protein>
    <recommendedName>
        <fullName evidence="2">guanylate cyclase</fullName>
        <ecNumber evidence="2">4.6.1.2</ecNumber>
    </recommendedName>
</protein>
<evidence type="ECO:0000256" key="9">
    <source>
        <dbReference type="SAM" id="MobiDB-lite"/>
    </source>
</evidence>
<dbReference type="PANTHER" id="PTHR45655">
    <property type="entry name" value="GUANYLATE CYCLASE SOLUBLE SUBUNIT BETA-2"/>
    <property type="match status" value="1"/>
</dbReference>
<dbReference type="Gene3D" id="3.30.70.1230">
    <property type="entry name" value="Nucleotide cyclase"/>
    <property type="match status" value="1"/>
</dbReference>
<dbReference type="Gene3D" id="3.30.450.260">
    <property type="entry name" value="Haem NO binding associated domain"/>
    <property type="match status" value="1"/>
</dbReference>
<dbReference type="GO" id="GO:0070482">
    <property type="term" value="P:response to oxygen levels"/>
    <property type="evidence" value="ECO:0007669"/>
    <property type="project" value="TreeGrafter"/>
</dbReference>
<dbReference type="Gene3D" id="6.10.250.780">
    <property type="match status" value="1"/>
</dbReference>
<dbReference type="GO" id="GO:0020037">
    <property type="term" value="F:heme binding"/>
    <property type="evidence" value="ECO:0007669"/>
    <property type="project" value="InterPro"/>
</dbReference>
<dbReference type="GO" id="GO:0004383">
    <property type="term" value="F:guanylate cyclase activity"/>
    <property type="evidence" value="ECO:0007669"/>
    <property type="project" value="UniProtKB-EC"/>
</dbReference>
<dbReference type="InterPro" id="IPR001054">
    <property type="entry name" value="A/G_cyclase"/>
</dbReference>
<dbReference type="Proteomes" id="UP001445076">
    <property type="component" value="Unassembled WGS sequence"/>
</dbReference>
<dbReference type="SUPFAM" id="SSF111126">
    <property type="entry name" value="Ligand-binding domain in the NO signalling and Golgi transport"/>
    <property type="match status" value="1"/>
</dbReference>
<feature type="coiled-coil region" evidence="8">
    <location>
        <begin position="498"/>
        <end position="525"/>
    </location>
</feature>
<dbReference type="Pfam" id="PF07701">
    <property type="entry name" value="HNOBA"/>
    <property type="match status" value="1"/>
</dbReference>
<evidence type="ECO:0000256" key="4">
    <source>
        <dbReference type="ARBA" id="ARBA00022741"/>
    </source>
</evidence>
<dbReference type="InterPro" id="IPR042463">
    <property type="entry name" value="HNOB_dom_associated_sf"/>
</dbReference>
<evidence type="ECO:0000256" key="2">
    <source>
        <dbReference type="ARBA" id="ARBA00012202"/>
    </source>
</evidence>
<dbReference type="SUPFAM" id="SSF55073">
    <property type="entry name" value="Nucleotide cyclase"/>
    <property type="match status" value="1"/>
</dbReference>
<keyword evidence="12" id="KW-1185">Reference proteome</keyword>
<evidence type="ECO:0000256" key="6">
    <source>
        <dbReference type="ARBA" id="ARBA00023239"/>
    </source>
</evidence>
<name>A0AAW0VUC4_CHEQU</name>
<gene>
    <name evidence="11" type="ORF">OTU49_013346</name>
</gene>
<dbReference type="InterPro" id="IPR011645">
    <property type="entry name" value="HNOB_dom_associated"/>
</dbReference>
<keyword evidence="4" id="KW-0547">Nucleotide-binding</keyword>
<keyword evidence="5" id="KW-0342">GTP-binding</keyword>
<feature type="region of interest" description="Disordered" evidence="9">
    <location>
        <begin position="1"/>
        <end position="116"/>
    </location>
</feature>
<dbReference type="AlphaFoldDB" id="A0AAW0VUC4"/>
<dbReference type="InterPro" id="IPR029787">
    <property type="entry name" value="Nucleotide_cyclase"/>
</dbReference>
<feature type="domain" description="Guanylate cyclase" evidence="10">
    <location>
        <begin position="557"/>
        <end position="684"/>
    </location>
</feature>
<evidence type="ECO:0000256" key="8">
    <source>
        <dbReference type="SAM" id="Coils"/>
    </source>
</evidence>
<organism evidence="11 12">
    <name type="scientific">Cherax quadricarinatus</name>
    <name type="common">Australian red claw crayfish</name>
    <dbReference type="NCBI Taxonomy" id="27406"/>
    <lineage>
        <taxon>Eukaryota</taxon>
        <taxon>Metazoa</taxon>
        <taxon>Ecdysozoa</taxon>
        <taxon>Arthropoda</taxon>
        <taxon>Crustacea</taxon>
        <taxon>Multicrustacea</taxon>
        <taxon>Malacostraca</taxon>
        <taxon>Eumalacostraca</taxon>
        <taxon>Eucarida</taxon>
        <taxon>Decapoda</taxon>
        <taxon>Pleocyemata</taxon>
        <taxon>Astacidea</taxon>
        <taxon>Parastacoidea</taxon>
        <taxon>Parastacidae</taxon>
        <taxon>Cherax</taxon>
    </lineage>
</organism>
<dbReference type="InterPro" id="IPR024096">
    <property type="entry name" value="NO_sig/Golgi_transp_ligand-bd"/>
</dbReference>
<keyword evidence="3" id="KW-0963">Cytoplasm</keyword>
<dbReference type="Gene3D" id="3.90.1520.10">
    <property type="entry name" value="H-NOX domain"/>
    <property type="match status" value="1"/>
</dbReference>
<evidence type="ECO:0000256" key="3">
    <source>
        <dbReference type="ARBA" id="ARBA00022490"/>
    </source>
</evidence>
<comment type="subcellular location">
    <subcellularLocation>
        <location evidence="1">Cytoplasm</location>
    </subcellularLocation>
</comment>
<evidence type="ECO:0000256" key="5">
    <source>
        <dbReference type="ARBA" id="ARBA00023134"/>
    </source>
</evidence>
<dbReference type="InterPro" id="IPR038158">
    <property type="entry name" value="H-NOX_domain_sf"/>
</dbReference>
<feature type="compositionally biased region" description="Polar residues" evidence="9">
    <location>
        <begin position="57"/>
        <end position="69"/>
    </location>
</feature>
<dbReference type="InterPro" id="IPR011644">
    <property type="entry name" value="Heme_NO-bd"/>
</dbReference>
<keyword evidence="7" id="KW-0141">cGMP biosynthesis</keyword>
<dbReference type="Pfam" id="PF07700">
    <property type="entry name" value="HNOB"/>
    <property type="match status" value="1"/>
</dbReference>
<dbReference type="FunFam" id="3.30.450.260:FF:000002">
    <property type="entry name" value="guanylate cyclase soluble subunit alpha-2"/>
    <property type="match status" value="1"/>
</dbReference>
<feature type="non-terminal residue" evidence="11">
    <location>
        <position position="688"/>
    </location>
</feature>
<evidence type="ECO:0000313" key="11">
    <source>
        <dbReference type="EMBL" id="KAK8720400.1"/>
    </source>
</evidence>
<dbReference type="GO" id="GO:0019934">
    <property type="term" value="P:cGMP-mediated signaling"/>
    <property type="evidence" value="ECO:0007669"/>
    <property type="project" value="TreeGrafter"/>
</dbReference>
<sequence>MACPFSGARVPGMGEGVEDGRSGRLSASERRGWDRGASTEVSSRCGSPVKELGSVQERVSSYTRMTRSPSAPVVVGRKISGGWSRRREGGVRSRPQDDDDSTPLLTPARDPPDPNLPLSLQNLTEAVWSFITIPADHLLLALDVLLRTGDVEWKALRRKLSIVAESVREWDDWHLDDLLSTLITQLEVSPEDFMRRLGLEYVRECKKQHGKALESLGFNLEGFLTNMTGICDIIKTNSNLKTKNDVPSLLCNRHDEKVVLHFFTNREPIRYFVGGVIQGVSLLIFNKNISVTCEKCETPNGNRSSHRFYFKYTVVDERVDSTGEQRVTNDASVNAQSTGTHTYASSSIKDSKIGVSSFCKAFPWHFVCNKAMRITQIGSALLQVFGPQPLRQNEEVSTCFSVVSPEGTSLTYDQVIGRINTPFILSFKYQQCTRLKMSNMELKGQMVVCPESDSLLFVGSPLIDGLTGLTSHGLYLSHIPIHDATRDVILVGEQSRAQDGLKRRMAQLKDSIEETNNAVDKEREKNVSLLHLIFPPDIAKRLWLGEVLEAQKHDEVTMLFSDIVGFTSICSTATPLMVINMLQNLYTQFDAFCGQLDVYKVETIGDAYCVAGNLHRRSAWHAHQVAWMALKMMCSCTNHTTHDGQRIQMRIGLHTGPVLAGVVGTVMPRYCMFGSNVTIANQFESTSE</sequence>